<dbReference type="CDD" id="cd12148">
    <property type="entry name" value="fungal_TF_MHR"/>
    <property type="match status" value="1"/>
</dbReference>
<dbReference type="OrthoDB" id="10261408at2759"/>
<evidence type="ECO:0000256" key="7">
    <source>
        <dbReference type="SAM" id="MobiDB-lite"/>
    </source>
</evidence>
<keyword evidence="6" id="KW-0539">Nucleus</keyword>
<keyword evidence="1" id="KW-0479">Metal-binding</keyword>
<evidence type="ECO:0000313" key="9">
    <source>
        <dbReference type="EMBL" id="KAB5593788.1"/>
    </source>
</evidence>
<accession>A0A5N5QQ97</accession>
<dbReference type="Pfam" id="PF04082">
    <property type="entry name" value="Fungal_trans"/>
    <property type="match status" value="1"/>
</dbReference>
<evidence type="ECO:0000256" key="2">
    <source>
        <dbReference type="ARBA" id="ARBA00022833"/>
    </source>
</evidence>
<evidence type="ECO:0000256" key="4">
    <source>
        <dbReference type="ARBA" id="ARBA00023125"/>
    </source>
</evidence>
<dbReference type="AlphaFoldDB" id="A0A5N5QQ97"/>
<feature type="region of interest" description="Disordered" evidence="7">
    <location>
        <begin position="35"/>
        <end position="59"/>
    </location>
</feature>
<reference evidence="9 10" key="1">
    <citation type="journal article" date="2019" name="Fungal Biol. Biotechnol.">
        <title>Draft genome sequence of fastidious pathogen Ceratobasidium theobromae, which causes vascular-streak dieback in Theobroma cacao.</title>
        <authorList>
            <person name="Ali S.S."/>
            <person name="Asman A."/>
            <person name="Shao J."/>
            <person name="Firmansyah A.P."/>
            <person name="Susilo A.W."/>
            <person name="Rosmana A."/>
            <person name="McMahon P."/>
            <person name="Junaid M."/>
            <person name="Guest D."/>
            <person name="Kheng T.Y."/>
            <person name="Meinhardt L.W."/>
            <person name="Bailey B.A."/>
        </authorList>
    </citation>
    <scope>NUCLEOTIDE SEQUENCE [LARGE SCALE GENOMIC DNA]</scope>
    <source>
        <strain evidence="9 10">CT2</strain>
    </source>
</reference>
<organism evidence="9 10">
    <name type="scientific">Ceratobasidium theobromae</name>
    <dbReference type="NCBI Taxonomy" id="1582974"/>
    <lineage>
        <taxon>Eukaryota</taxon>
        <taxon>Fungi</taxon>
        <taxon>Dikarya</taxon>
        <taxon>Basidiomycota</taxon>
        <taxon>Agaricomycotina</taxon>
        <taxon>Agaricomycetes</taxon>
        <taxon>Cantharellales</taxon>
        <taxon>Ceratobasidiaceae</taxon>
        <taxon>Ceratobasidium</taxon>
    </lineage>
</organism>
<sequence>MRRPPSKTYVSALEARVRTLEALLQASSLEVPPADFEIRPSADNEPELIRPNAKDPRPVKALDPRAEVERLPEESGATATALADIGKLRLDVEGTNEGTGETTNFTYFGATSSRFLSNAGDPTDALPQDQGYTKCLPDSDDEMIFKAYWDWQHMHFPIIDPKTFYGDYNAGKRNSEFVSQMLLDIIYAVGENFGPNRSADRCMAYIRRAEAAVMTEIGTPRIATIQATMLLSMFQMGVAKIPVAWIINGMSVALSTRLGLHIDSSKLVAQKIMSEVTHEARKETFWAVFVVDRRSISTHRPIGPRRNPFLPRNIELAGVAPTPTTTPKTQELPNACWNILRDLVDIVDYMLGDIYSFDAPKRSVAEDYDLVTRNMLTIQAYTDDLPGPLRITAALRGNEPCLGFLHVYANLFILLLNRPFVGPRPPAPENASESEAATALALERRCRSLAFDHCRKAALKIMELLRHLPRASPCFSTPYFIFSASTVLLLSPKDNQAIRGVLAGLKCLDELEADRYWVNAVIDARARIYALAQRWGATQIFENLAVSSPATATTIDSPPDTGYPTPPETLGSTPPPHGSYIDPTTSKQTSGEPWSNMFASSDPAIFGPENFEDLDASMYLDSLPDAADMIPWAGAVEPSWGTMGTQQAPEYTLPGWEFMASGGRGYTPYQHPYESTGAIDHSLDTYMMSLGSTGMVR</sequence>
<keyword evidence="5" id="KW-0804">Transcription</keyword>
<evidence type="ECO:0000256" key="6">
    <source>
        <dbReference type="ARBA" id="ARBA00023242"/>
    </source>
</evidence>
<keyword evidence="4" id="KW-0238">DNA-binding</keyword>
<dbReference type="EMBL" id="SSOP01000030">
    <property type="protein sequence ID" value="KAB5593788.1"/>
    <property type="molecule type" value="Genomic_DNA"/>
</dbReference>
<comment type="caution">
    <text evidence="9">The sequence shown here is derived from an EMBL/GenBank/DDBJ whole genome shotgun (WGS) entry which is preliminary data.</text>
</comment>
<dbReference type="Proteomes" id="UP000383932">
    <property type="component" value="Unassembled WGS sequence"/>
</dbReference>
<evidence type="ECO:0000256" key="1">
    <source>
        <dbReference type="ARBA" id="ARBA00022723"/>
    </source>
</evidence>
<dbReference type="GO" id="GO:0003677">
    <property type="term" value="F:DNA binding"/>
    <property type="evidence" value="ECO:0007669"/>
    <property type="project" value="UniProtKB-KW"/>
</dbReference>
<evidence type="ECO:0000256" key="5">
    <source>
        <dbReference type="ARBA" id="ARBA00023163"/>
    </source>
</evidence>
<protein>
    <submittedName>
        <fullName evidence="9">Nitrogen assimilation transcription factor nirA</fullName>
    </submittedName>
</protein>
<evidence type="ECO:0000256" key="3">
    <source>
        <dbReference type="ARBA" id="ARBA00023015"/>
    </source>
</evidence>
<evidence type="ECO:0000313" key="10">
    <source>
        <dbReference type="Proteomes" id="UP000383932"/>
    </source>
</evidence>
<keyword evidence="2" id="KW-0862">Zinc</keyword>
<keyword evidence="3" id="KW-0805">Transcription regulation</keyword>
<feature type="region of interest" description="Disordered" evidence="7">
    <location>
        <begin position="551"/>
        <end position="592"/>
    </location>
</feature>
<dbReference type="InterPro" id="IPR051615">
    <property type="entry name" value="Transcr_Regulatory_Elem"/>
</dbReference>
<dbReference type="InterPro" id="IPR007219">
    <property type="entry name" value="XnlR_reg_dom"/>
</dbReference>
<feature type="compositionally biased region" description="Polar residues" evidence="7">
    <location>
        <begin position="582"/>
        <end position="592"/>
    </location>
</feature>
<evidence type="ECO:0000259" key="8">
    <source>
        <dbReference type="Pfam" id="PF04082"/>
    </source>
</evidence>
<gene>
    <name evidence="9" type="ORF">CTheo_2757</name>
</gene>
<dbReference type="GO" id="GO:0006351">
    <property type="term" value="P:DNA-templated transcription"/>
    <property type="evidence" value="ECO:0007669"/>
    <property type="project" value="InterPro"/>
</dbReference>
<dbReference type="PANTHER" id="PTHR31313:SF81">
    <property type="entry name" value="TY1 ENHANCER ACTIVATOR"/>
    <property type="match status" value="1"/>
</dbReference>
<proteinExistence type="predicted"/>
<dbReference type="PANTHER" id="PTHR31313">
    <property type="entry name" value="TY1 ENHANCER ACTIVATOR"/>
    <property type="match status" value="1"/>
</dbReference>
<dbReference type="GO" id="GO:0008270">
    <property type="term" value="F:zinc ion binding"/>
    <property type="evidence" value="ECO:0007669"/>
    <property type="project" value="InterPro"/>
</dbReference>
<feature type="domain" description="Xylanolytic transcriptional activator regulatory" evidence="8">
    <location>
        <begin position="146"/>
        <end position="296"/>
    </location>
</feature>
<name>A0A5N5QQ97_9AGAM</name>
<keyword evidence="10" id="KW-1185">Reference proteome</keyword>